<dbReference type="Proteomes" id="UP000070299">
    <property type="component" value="Unassembled WGS sequence"/>
</dbReference>
<feature type="chain" id="PRO_5007550232" description="DUF3019 domain-containing protein" evidence="1">
    <location>
        <begin position="22"/>
        <end position="136"/>
    </location>
</feature>
<dbReference type="AlphaFoldDB" id="A0A148KMF3"/>
<feature type="signal peptide" evidence="1">
    <location>
        <begin position="1"/>
        <end position="21"/>
    </location>
</feature>
<keyword evidence="3" id="KW-1185">Reference proteome</keyword>
<evidence type="ECO:0000313" key="2">
    <source>
        <dbReference type="EMBL" id="KXI27439.1"/>
    </source>
</evidence>
<proteinExistence type="predicted"/>
<evidence type="ECO:0000313" key="3">
    <source>
        <dbReference type="Proteomes" id="UP000070299"/>
    </source>
</evidence>
<reference evidence="3" key="1">
    <citation type="submission" date="2016-02" db="EMBL/GenBank/DDBJ databases">
        <authorList>
            <person name="Schultz-Johansen M."/>
            <person name="Glaring M.A."/>
            <person name="Bech P.K."/>
            <person name="Stougaard P."/>
        </authorList>
    </citation>
    <scope>NUCLEOTIDE SEQUENCE [LARGE SCALE GENOMIC DNA]</scope>
    <source>
        <strain evidence="3">S66</strain>
    </source>
</reference>
<dbReference type="STRING" id="1799789.AX660_22250"/>
<keyword evidence="1" id="KW-0732">Signal</keyword>
<comment type="caution">
    <text evidence="2">The sequence shown here is derived from an EMBL/GenBank/DDBJ whole genome shotgun (WGS) entry which is preliminary data.</text>
</comment>
<name>A0A148KMF3_9ALTE</name>
<sequence>MRFGWQLSLVCLLSFSCLVLADVKQQEVSNLTNTFQIQPTTCVSLHQGQACFVNLTLSWHTANKGNYCLYSSDQTSALKCWMADNQGVMVQEFNTAQSLHFYLKQDKSDDVIAAAELEVSWVYKKQQKSRLSWRLF</sequence>
<evidence type="ECO:0000256" key="1">
    <source>
        <dbReference type="SAM" id="SignalP"/>
    </source>
</evidence>
<dbReference type="EMBL" id="LSNE01000011">
    <property type="protein sequence ID" value="KXI27439.1"/>
    <property type="molecule type" value="Genomic_DNA"/>
</dbReference>
<organism evidence="2 3">
    <name type="scientific">Paraglaciecola hydrolytica</name>
    <dbReference type="NCBI Taxonomy" id="1799789"/>
    <lineage>
        <taxon>Bacteria</taxon>
        <taxon>Pseudomonadati</taxon>
        <taxon>Pseudomonadota</taxon>
        <taxon>Gammaproteobacteria</taxon>
        <taxon>Alteromonadales</taxon>
        <taxon>Alteromonadaceae</taxon>
        <taxon>Paraglaciecola</taxon>
    </lineage>
</organism>
<dbReference type="Pfam" id="PF11456">
    <property type="entry name" value="DUF3019"/>
    <property type="match status" value="1"/>
</dbReference>
<gene>
    <name evidence="2" type="ORF">AX660_22250</name>
</gene>
<protein>
    <recommendedName>
        <fullName evidence="4">DUF3019 domain-containing protein</fullName>
    </recommendedName>
</protein>
<dbReference type="InterPro" id="IPR021559">
    <property type="entry name" value="DUF3019"/>
</dbReference>
<accession>A0A148KMF3</accession>
<dbReference type="PROSITE" id="PS51257">
    <property type="entry name" value="PROKAR_LIPOPROTEIN"/>
    <property type="match status" value="1"/>
</dbReference>
<evidence type="ECO:0008006" key="4">
    <source>
        <dbReference type="Google" id="ProtNLM"/>
    </source>
</evidence>